<dbReference type="InterPro" id="IPR027417">
    <property type="entry name" value="P-loop_NTPase"/>
</dbReference>
<organism evidence="3 4">
    <name type="scientific">Mariniradius saccharolyticus AK6</name>
    <dbReference type="NCBI Taxonomy" id="1239962"/>
    <lineage>
        <taxon>Bacteria</taxon>
        <taxon>Pseudomonadati</taxon>
        <taxon>Bacteroidota</taxon>
        <taxon>Cytophagia</taxon>
        <taxon>Cytophagales</taxon>
        <taxon>Cyclobacteriaceae</taxon>
        <taxon>Mariniradius</taxon>
    </lineage>
</organism>
<gene>
    <name evidence="3" type="ORF">C943_03855</name>
</gene>
<sequence length="1048" mass="122548">MEKDNKKVFKFLSNEPIGSDLFAGKSQEKTAEVISQILKDEKFQIIGIDGSWGTGKSNLVKIVESKLKTYKFFIYDVWGHQEDDQRRSILIELTDFIRDKKNKLIDNDKKWEDNLKKLLGKEREITTVNRPYLSIGFIFSLFSIIYIPSVNTFKDSIKDFLEIHSLVWKLVLVLFPIFIVLGIYLFNFISNWCKSGRFWYSFKFAAQQTFQVYTNKQEQETKVETISENDPPVRDFTEWMKSIDNDLKSNKLVIVFDNFDRLPKKQIQSIWSSLHVLFSDKKYNNVKVIVPFDREHIKNAFSEMNGKSEKDFADDYINKTFDLVYRVSPPILSDWKNFLRDKWTEAIKNFDEKEYLRVVQAYEVYRPQITPREIIAFINEIVSIKLLNDEIPDQYTALFVLHKAHILKDPLKSITHPEEYLEGLSYLYEDDEDFQKYITALAYQISPENSLEVIYKKQLKNALINGDETKFSEIAKTNIFPVIIRTTLRDGIEDFSKPIEVLYTLEPSEKISKYLIQEIWDDIFNKVKTVEIRYLELTRAQGLLFEKISNTQKIKLAKKLLADYSNVEDFDSVKYASIIEDLKSLMKINQDEWDLFQNLPAKKVKVYQIINLVQAYPNRFQSFRISCNQKELNDFFINKKDTELKEIDRLEYLKLEYDLSDFRDSLIGRVGKNTTNITPLSEMFRLLKTLSDSKLPVIIPDDQIFSMFSSVNKESDFHYDLLAMRLARGNEFPYNYNTPFADVIKRSDPEVVERTKNSILYFIEYDDLLISSISFNSSELLKSVIQDLVVDDSKQKTAVVNNVLKKFDEICEANEIEPRLLLSDLDRFEYNTEDLEFDSYGAHFYEVIKNYDLELSRICVSGLENFFENYSKEKWKNVFNDFSTNSFKLVRAIDYIKWNSFATEALEEILGEIASSGKILNKDSITYLIESFERGNKPLKKIFKTLRDQFINSSKNNPQVFSIIGNWLFEFGSLEEKSSDALRTIFKPSLFDNSDCLNILEANSDHLKQIIEVSEQSETQAISEAILSRVQNGSTKILAKKLGYINGD</sequence>
<feature type="transmembrane region" description="Helical" evidence="1">
    <location>
        <begin position="131"/>
        <end position="147"/>
    </location>
</feature>
<keyword evidence="1" id="KW-1133">Transmembrane helix</keyword>
<evidence type="ECO:0000313" key="3">
    <source>
        <dbReference type="EMBL" id="EMS34039.1"/>
    </source>
</evidence>
<dbReference type="OrthoDB" id="88903at2"/>
<proteinExistence type="predicted"/>
<name>M7XGS6_9BACT</name>
<feature type="transmembrane region" description="Helical" evidence="1">
    <location>
        <begin position="167"/>
        <end position="189"/>
    </location>
</feature>
<dbReference type="Pfam" id="PF07693">
    <property type="entry name" value="KAP_NTPase"/>
    <property type="match status" value="1"/>
</dbReference>
<keyword evidence="1" id="KW-0472">Membrane</keyword>
<dbReference type="EMBL" id="AMZY02000007">
    <property type="protein sequence ID" value="EMS34039.1"/>
    <property type="molecule type" value="Genomic_DNA"/>
</dbReference>
<evidence type="ECO:0000259" key="2">
    <source>
        <dbReference type="Pfam" id="PF07693"/>
    </source>
</evidence>
<dbReference type="eggNOG" id="COG4928">
    <property type="taxonomic scope" value="Bacteria"/>
</dbReference>
<dbReference type="Proteomes" id="UP000010953">
    <property type="component" value="Unassembled WGS sequence"/>
</dbReference>
<evidence type="ECO:0000313" key="4">
    <source>
        <dbReference type="Proteomes" id="UP000010953"/>
    </source>
</evidence>
<dbReference type="SUPFAM" id="SSF52540">
    <property type="entry name" value="P-loop containing nucleoside triphosphate hydrolases"/>
    <property type="match status" value="1"/>
</dbReference>
<reference evidence="3" key="1">
    <citation type="submission" date="2013-01" db="EMBL/GenBank/DDBJ databases">
        <title>Genome assembly of Mariniradius saccharolyticus AK6.</title>
        <authorList>
            <person name="Vaidya B."/>
            <person name="Khatri I."/>
            <person name="Tanuku N.R.S."/>
            <person name="Subramanian S."/>
            <person name="Pinnaka A."/>
        </authorList>
    </citation>
    <scope>NUCLEOTIDE SEQUENCE [LARGE SCALE GENOMIC DNA]</scope>
    <source>
        <strain evidence="3">AK6</strain>
    </source>
</reference>
<dbReference type="RefSeq" id="WP_008625237.1">
    <property type="nucleotide sequence ID" value="NZ_AMZY02000007.1"/>
</dbReference>
<keyword evidence="4" id="KW-1185">Reference proteome</keyword>
<dbReference type="InterPro" id="IPR011646">
    <property type="entry name" value="KAP_P-loop"/>
</dbReference>
<dbReference type="AlphaFoldDB" id="M7XGS6"/>
<dbReference type="STRING" id="1239962.C943_03855"/>
<comment type="caution">
    <text evidence="3">The sequence shown here is derived from an EMBL/GenBank/DDBJ whole genome shotgun (WGS) entry which is preliminary data.</text>
</comment>
<evidence type="ECO:0000256" key="1">
    <source>
        <dbReference type="SAM" id="Phobius"/>
    </source>
</evidence>
<keyword evidence="1" id="KW-0812">Transmembrane</keyword>
<protein>
    <recommendedName>
        <fullName evidence="2">KAP NTPase domain-containing protein</fullName>
    </recommendedName>
</protein>
<accession>M7XGS6</accession>
<feature type="domain" description="KAP NTPase" evidence="2">
    <location>
        <begin position="31"/>
        <end position="386"/>
    </location>
</feature>
<dbReference type="InParanoid" id="M7XGS6"/>